<keyword evidence="9" id="KW-0460">Magnesium</keyword>
<feature type="domain" description="DAGKc" evidence="13">
    <location>
        <begin position="16"/>
        <end position="150"/>
    </location>
</feature>
<keyword evidence="15" id="KW-1185">Reference proteome</keyword>
<evidence type="ECO:0000256" key="3">
    <source>
        <dbReference type="ARBA" id="ARBA00022516"/>
    </source>
</evidence>
<dbReference type="InterPro" id="IPR045540">
    <property type="entry name" value="YegS/DAGK_C"/>
</dbReference>
<dbReference type="SUPFAM" id="SSF111331">
    <property type="entry name" value="NAD kinase/diacylglycerol kinase-like"/>
    <property type="match status" value="1"/>
</dbReference>
<comment type="similarity">
    <text evidence="2">Belongs to the diacylglycerol/lipid kinase family.</text>
</comment>
<protein>
    <submittedName>
        <fullName evidence="14">Lipid kinase</fullName>
    </submittedName>
</protein>
<dbReference type="Pfam" id="PF00781">
    <property type="entry name" value="DAGK_cat"/>
    <property type="match status" value="1"/>
</dbReference>
<dbReference type="InterPro" id="IPR017438">
    <property type="entry name" value="ATP-NAD_kinase_N"/>
</dbReference>
<dbReference type="Proteomes" id="UP001500221">
    <property type="component" value="Unassembled WGS sequence"/>
</dbReference>
<sequence length="333" mass="34383">MTTDTGETRLPTAPSVPLAEVALVVNGASRRGRAALGAVHERLLAAGAGTVRSFPSEDGAGLGAALDRALETQPDLLVVGGGDGTIGAAAGRVAGTDTVLGVLPLGTANDFARTLEIPAATGPAGLEAAVDAVVAGRVVDVDLGRAGPRPFLNVASMGLSVAVTARLTPGMKRRLGPLAYPAATALAYRNHQPFSARLEFPDGDHPTLEVSDLLQVAVGNGRHYGGGYTVAPGAGLDDGTLDVYCIEKGRVRDHVSIARLFKHGEFVEHERVHHAVTTSVRVVTSPSVPVNLDGEVVTTTRLSFRLERNALNVVVPADSRAARWDGDVPDDVA</sequence>
<dbReference type="NCBIfam" id="TIGR00147">
    <property type="entry name" value="YegS/Rv2252/BmrU family lipid kinase"/>
    <property type="match status" value="1"/>
</dbReference>
<proteinExistence type="inferred from homology"/>
<dbReference type="InterPro" id="IPR016064">
    <property type="entry name" value="NAD/diacylglycerol_kinase_sf"/>
</dbReference>
<evidence type="ECO:0000256" key="4">
    <source>
        <dbReference type="ARBA" id="ARBA00022679"/>
    </source>
</evidence>
<evidence type="ECO:0000256" key="2">
    <source>
        <dbReference type="ARBA" id="ARBA00005983"/>
    </source>
</evidence>
<keyword evidence="4" id="KW-0808">Transferase</keyword>
<dbReference type="PANTHER" id="PTHR12358:SF106">
    <property type="entry name" value="LIPID KINASE YEGS"/>
    <property type="match status" value="1"/>
</dbReference>
<evidence type="ECO:0000256" key="5">
    <source>
        <dbReference type="ARBA" id="ARBA00022723"/>
    </source>
</evidence>
<dbReference type="Gene3D" id="3.40.50.10330">
    <property type="entry name" value="Probable inorganic polyphosphate/atp-NAD kinase, domain 1"/>
    <property type="match status" value="1"/>
</dbReference>
<keyword evidence="8" id="KW-0067">ATP-binding</keyword>
<dbReference type="PROSITE" id="PS50146">
    <property type="entry name" value="DAGK"/>
    <property type="match status" value="1"/>
</dbReference>
<evidence type="ECO:0000256" key="11">
    <source>
        <dbReference type="ARBA" id="ARBA00023209"/>
    </source>
</evidence>
<evidence type="ECO:0000313" key="15">
    <source>
        <dbReference type="Proteomes" id="UP001500221"/>
    </source>
</evidence>
<evidence type="ECO:0000256" key="7">
    <source>
        <dbReference type="ARBA" id="ARBA00022777"/>
    </source>
</evidence>
<dbReference type="SMART" id="SM00046">
    <property type="entry name" value="DAGKc"/>
    <property type="match status" value="1"/>
</dbReference>
<dbReference type="InterPro" id="IPR001206">
    <property type="entry name" value="Diacylglycerol_kinase_cat_dom"/>
</dbReference>
<keyword evidence="3" id="KW-0444">Lipid biosynthesis</keyword>
<evidence type="ECO:0000256" key="1">
    <source>
        <dbReference type="ARBA" id="ARBA00001946"/>
    </source>
</evidence>
<keyword evidence="6" id="KW-0547">Nucleotide-binding</keyword>
<gene>
    <name evidence="14" type="ORF">GCM10023340_27180</name>
</gene>
<accession>A0ABP9PQ17</accession>
<keyword evidence="12" id="KW-1208">Phospholipid metabolism</keyword>
<keyword evidence="5" id="KW-0479">Metal-binding</keyword>
<comment type="cofactor">
    <cofactor evidence="1">
        <name>Mg(2+)</name>
        <dbReference type="ChEBI" id="CHEBI:18420"/>
    </cofactor>
</comment>
<dbReference type="PANTHER" id="PTHR12358">
    <property type="entry name" value="SPHINGOSINE KINASE"/>
    <property type="match status" value="1"/>
</dbReference>
<dbReference type="InterPro" id="IPR050187">
    <property type="entry name" value="Lipid_Phosphate_FormReg"/>
</dbReference>
<dbReference type="GO" id="GO:0016301">
    <property type="term" value="F:kinase activity"/>
    <property type="evidence" value="ECO:0007669"/>
    <property type="project" value="UniProtKB-KW"/>
</dbReference>
<evidence type="ECO:0000256" key="12">
    <source>
        <dbReference type="ARBA" id="ARBA00023264"/>
    </source>
</evidence>
<evidence type="ECO:0000256" key="10">
    <source>
        <dbReference type="ARBA" id="ARBA00023098"/>
    </source>
</evidence>
<organism evidence="14 15">
    <name type="scientific">Nocardioides marinquilinus</name>
    <dbReference type="NCBI Taxonomy" id="1210400"/>
    <lineage>
        <taxon>Bacteria</taxon>
        <taxon>Bacillati</taxon>
        <taxon>Actinomycetota</taxon>
        <taxon>Actinomycetes</taxon>
        <taxon>Propionibacteriales</taxon>
        <taxon>Nocardioidaceae</taxon>
        <taxon>Nocardioides</taxon>
    </lineage>
</organism>
<comment type="caution">
    <text evidence="14">The sequence shown here is derived from an EMBL/GenBank/DDBJ whole genome shotgun (WGS) entry which is preliminary data.</text>
</comment>
<dbReference type="EMBL" id="BAABKG010000003">
    <property type="protein sequence ID" value="GAA5150317.1"/>
    <property type="molecule type" value="Genomic_DNA"/>
</dbReference>
<evidence type="ECO:0000256" key="8">
    <source>
        <dbReference type="ARBA" id="ARBA00022840"/>
    </source>
</evidence>
<dbReference type="Gene3D" id="2.60.200.40">
    <property type="match status" value="1"/>
</dbReference>
<evidence type="ECO:0000256" key="9">
    <source>
        <dbReference type="ARBA" id="ARBA00022842"/>
    </source>
</evidence>
<evidence type="ECO:0000313" key="14">
    <source>
        <dbReference type="EMBL" id="GAA5150317.1"/>
    </source>
</evidence>
<evidence type="ECO:0000259" key="13">
    <source>
        <dbReference type="PROSITE" id="PS50146"/>
    </source>
</evidence>
<reference evidence="15" key="1">
    <citation type="journal article" date="2019" name="Int. J. Syst. Evol. Microbiol.">
        <title>The Global Catalogue of Microorganisms (GCM) 10K type strain sequencing project: providing services to taxonomists for standard genome sequencing and annotation.</title>
        <authorList>
            <consortium name="The Broad Institute Genomics Platform"/>
            <consortium name="The Broad Institute Genome Sequencing Center for Infectious Disease"/>
            <person name="Wu L."/>
            <person name="Ma J."/>
        </authorList>
    </citation>
    <scope>NUCLEOTIDE SEQUENCE [LARGE SCALE GENOMIC DNA]</scope>
    <source>
        <strain evidence="15">JCM 18459</strain>
    </source>
</reference>
<keyword evidence="10" id="KW-0443">Lipid metabolism</keyword>
<keyword evidence="7 14" id="KW-0418">Kinase</keyword>
<evidence type="ECO:0000256" key="6">
    <source>
        <dbReference type="ARBA" id="ARBA00022741"/>
    </source>
</evidence>
<dbReference type="Pfam" id="PF19279">
    <property type="entry name" value="YegS_C"/>
    <property type="match status" value="1"/>
</dbReference>
<keyword evidence="11" id="KW-0594">Phospholipid biosynthesis</keyword>
<name>A0ABP9PQ17_9ACTN</name>
<dbReference type="RefSeq" id="WP_345459297.1">
    <property type="nucleotide sequence ID" value="NZ_BAABKG010000003.1"/>
</dbReference>
<dbReference type="InterPro" id="IPR005218">
    <property type="entry name" value="Diacylglycerol/lipid_kinase"/>
</dbReference>